<dbReference type="SUPFAM" id="SSF48452">
    <property type="entry name" value="TPR-like"/>
    <property type="match status" value="1"/>
</dbReference>
<dbReference type="RefSeq" id="WP_317793869.1">
    <property type="nucleotide sequence ID" value="NZ_AP028461.1"/>
</dbReference>
<proteinExistence type="predicted"/>
<comment type="caution">
    <text evidence="1">The sequence shown here is derived from an EMBL/GenBank/DDBJ whole genome shotgun (WGS) entry which is preliminary data.</text>
</comment>
<accession>A0ABW4A0J1</accession>
<sequence>MDRCRRSLAVGEALDDGLAEARRVLDIADELGDPRSRSSALEVIGVHQLRHGDPDAAIASLRESAELIEEFGHELGESTSGMEYLGEAYLAAGDARAARRF</sequence>
<evidence type="ECO:0000313" key="2">
    <source>
        <dbReference type="Proteomes" id="UP001597183"/>
    </source>
</evidence>
<name>A0ABW4A0J1_9ACTN</name>
<dbReference type="InterPro" id="IPR011990">
    <property type="entry name" value="TPR-like_helical_dom_sf"/>
</dbReference>
<dbReference type="Proteomes" id="UP001597183">
    <property type="component" value="Unassembled WGS sequence"/>
</dbReference>
<dbReference type="EMBL" id="JBHTMK010000004">
    <property type="protein sequence ID" value="MFD1364215.1"/>
    <property type="molecule type" value="Genomic_DNA"/>
</dbReference>
<organism evidence="1 2">
    <name type="scientific">Actinoplanes sichuanensis</name>
    <dbReference type="NCBI Taxonomy" id="512349"/>
    <lineage>
        <taxon>Bacteria</taxon>
        <taxon>Bacillati</taxon>
        <taxon>Actinomycetota</taxon>
        <taxon>Actinomycetes</taxon>
        <taxon>Micromonosporales</taxon>
        <taxon>Micromonosporaceae</taxon>
        <taxon>Actinoplanes</taxon>
    </lineage>
</organism>
<keyword evidence="2" id="KW-1185">Reference proteome</keyword>
<reference evidence="2" key="1">
    <citation type="journal article" date="2019" name="Int. J. Syst. Evol. Microbiol.">
        <title>The Global Catalogue of Microorganisms (GCM) 10K type strain sequencing project: providing services to taxonomists for standard genome sequencing and annotation.</title>
        <authorList>
            <consortium name="The Broad Institute Genomics Platform"/>
            <consortium name="The Broad Institute Genome Sequencing Center for Infectious Disease"/>
            <person name="Wu L."/>
            <person name="Ma J."/>
        </authorList>
    </citation>
    <scope>NUCLEOTIDE SEQUENCE [LARGE SCALE GENOMIC DNA]</scope>
    <source>
        <strain evidence="2">CCM 7526</strain>
    </source>
</reference>
<gene>
    <name evidence="1" type="ORF">ACFQ5G_02535</name>
</gene>
<protein>
    <recommendedName>
        <fullName evidence="3">Tetratricopeptide repeat protein</fullName>
    </recommendedName>
</protein>
<evidence type="ECO:0008006" key="3">
    <source>
        <dbReference type="Google" id="ProtNLM"/>
    </source>
</evidence>
<dbReference type="Gene3D" id="1.25.40.10">
    <property type="entry name" value="Tetratricopeptide repeat domain"/>
    <property type="match status" value="1"/>
</dbReference>
<evidence type="ECO:0000313" key="1">
    <source>
        <dbReference type="EMBL" id="MFD1364215.1"/>
    </source>
</evidence>